<evidence type="ECO:0000256" key="6">
    <source>
        <dbReference type="ARBA" id="ARBA00022792"/>
    </source>
</evidence>
<dbReference type="GO" id="GO:0009437">
    <property type="term" value="P:carnitine metabolic process"/>
    <property type="evidence" value="ECO:0007669"/>
    <property type="project" value="TreeGrafter"/>
</dbReference>
<dbReference type="GO" id="GO:0005743">
    <property type="term" value="C:mitochondrial inner membrane"/>
    <property type="evidence" value="ECO:0007669"/>
    <property type="project" value="UniProtKB-SubCell"/>
</dbReference>
<evidence type="ECO:0000256" key="8">
    <source>
        <dbReference type="ARBA" id="ARBA00022946"/>
    </source>
</evidence>
<dbReference type="PANTHER" id="PTHR22589:SF103">
    <property type="entry name" value="CARNITINE O-ACETYL-TRANSFERASE, ISOFORM A-RELATED"/>
    <property type="match status" value="1"/>
</dbReference>
<keyword evidence="12" id="KW-0576">Peroxisome</keyword>
<dbReference type="STRING" id="1296096.A0A1B9IBG1"/>
<dbReference type="AlphaFoldDB" id="A0A1B9IBG1"/>
<comment type="catalytic activity">
    <reaction evidence="14">
        <text>(R)-carnitine + acetyl-CoA = O-acetyl-(R)-carnitine + CoA</text>
        <dbReference type="Rhea" id="RHEA:21136"/>
        <dbReference type="ChEBI" id="CHEBI:16347"/>
        <dbReference type="ChEBI" id="CHEBI:57287"/>
        <dbReference type="ChEBI" id="CHEBI:57288"/>
        <dbReference type="ChEBI" id="CHEBI:57589"/>
        <dbReference type="EC" id="2.3.1.7"/>
    </reaction>
</comment>
<dbReference type="InterPro" id="IPR023213">
    <property type="entry name" value="CAT-like_dom_sf"/>
</dbReference>
<dbReference type="GO" id="GO:0005777">
    <property type="term" value="C:peroxisome"/>
    <property type="evidence" value="ECO:0007669"/>
    <property type="project" value="UniProtKB-SubCell"/>
</dbReference>
<evidence type="ECO:0000256" key="11">
    <source>
        <dbReference type="ARBA" id="ARBA00023136"/>
    </source>
</evidence>
<dbReference type="EC" id="2.3.1.7" evidence="16"/>
<dbReference type="EMBL" id="CP144519">
    <property type="protein sequence ID" value="WWC67368.1"/>
    <property type="molecule type" value="Genomic_DNA"/>
</dbReference>
<evidence type="ECO:0000256" key="14">
    <source>
        <dbReference type="ARBA" id="ARBA00052702"/>
    </source>
</evidence>
<evidence type="ECO:0000256" key="12">
    <source>
        <dbReference type="ARBA" id="ARBA00023140"/>
    </source>
</evidence>
<dbReference type="RefSeq" id="XP_019013970.1">
    <property type="nucleotide sequence ID" value="XM_019151832.1"/>
</dbReference>
<reference evidence="22" key="2">
    <citation type="submission" date="2013-07" db="EMBL/GenBank/DDBJ databases">
        <authorList>
            <consortium name="The Broad Institute Genome Sequencing Platform"/>
            <person name="Cuomo C."/>
            <person name="Litvintseva A."/>
            <person name="Chen Y."/>
            <person name="Heitman J."/>
            <person name="Sun S."/>
            <person name="Springer D."/>
            <person name="Dromer F."/>
            <person name="Young S.K."/>
            <person name="Zeng Q."/>
            <person name="Gargeya S."/>
            <person name="Fitzgerald M."/>
            <person name="Abouelleil A."/>
            <person name="Alvarado L."/>
            <person name="Berlin A.M."/>
            <person name="Chapman S.B."/>
            <person name="Dewar J."/>
            <person name="Goldberg J."/>
            <person name="Griggs A."/>
            <person name="Gujja S."/>
            <person name="Hansen M."/>
            <person name="Howarth C."/>
            <person name="Imamovic A."/>
            <person name="Larimer J."/>
            <person name="McCowan C."/>
            <person name="Murphy C."/>
            <person name="Pearson M."/>
            <person name="Priest M."/>
            <person name="Roberts A."/>
            <person name="Saif S."/>
            <person name="Shea T."/>
            <person name="Sykes S."/>
            <person name="Wortman J."/>
            <person name="Nusbaum C."/>
            <person name="Birren B."/>
        </authorList>
    </citation>
    <scope>NUCLEOTIDE SEQUENCE</scope>
    <source>
        <strain evidence="22">CBS 10737</strain>
    </source>
</reference>
<evidence type="ECO:0000256" key="2">
    <source>
        <dbReference type="ARBA" id="ARBA00004443"/>
    </source>
</evidence>
<proteinExistence type="inferred from homology"/>
<evidence type="ECO:0000256" key="17">
    <source>
        <dbReference type="ARBA" id="ARBA00073438"/>
    </source>
</evidence>
<dbReference type="GeneID" id="30168416"/>
<dbReference type="EMBL" id="KI894007">
    <property type="protein sequence ID" value="OCF52751.1"/>
    <property type="molecule type" value="Genomic_DNA"/>
</dbReference>
<evidence type="ECO:0000256" key="1">
    <source>
        <dbReference type="ARBA" id="ARBA00004275"/>
    </source>
</evidence>
<evidence type="ECO:0000313" key="21">
    <source>
        <dbReference type="EMBL" id="OCF52751.1"/>
    </source>
</evidence>
<dbReference type="Proteomes" id="UP000094020">
    <property type="component" value="Chromosome 1"/>
</dbReference>
<evidence type="ECO:0000256" key="3">
    <source>
        <dbReference type="ARBA" id="ARBA00005232"/>
    </source>
</evidence>
<dbReference type="Gene3D" id="3.30.559.10">
    <property type="entry name" value="Chloramphenicol acetyltransferase-like domain"/>
    <property type="match status" value="1"/>
</dbReference>
<evidence type="ECO:0000256" key="16">
    <source>
        <dbReference type="ARBA" id="ARBA00066910"/>
    </source>
</evidence>
<keyword evidence="13" id="KW-0012">Acyltransferase</keyword>
<dbReference type="FunFam" id="3.30.559.70:FF:000007">
    <property type="entry name" value="Carnitine O-acetyltransferase, mitochondrial"/>
    <property type="match status" value="1"/>
</dbReference>
<keyword evidence="23" id="KW-1185">Reference proteome</keyword>
<keyword evidence="11" id="KW-0472">Membrane</keyword>
<evidence type="ECO:0000313" key="22">
    <source>
        <dbReference type="EMBL" id="WWC67368.1"/>
    </source>
</evidence>
<evidence type="ECO:0000256" key="19">
    <source>
        <dbReference type="SAM" id="MobiDB-lite"/>
    </source>
</evidence>
<evidence type="ECO:0000256" key="5">
    <source>
        <dbReference type="ARBA" id="ARBA00022679"/>
    </source>
</evidence>
<feature type="active site" description="Proton acceptor" evidence="18">
    <location>
        <position position="332"/>
    </location>
</feature>
<keyword evidence="4" id="KW-0813">Transport</keyword>
<evidence type="ECO:0000256" key="4">
    <source>
        <dbReference type="ARBA" id="ARBA00022448"/>
    </source>
</evidence>
<dbReference type="SUPFAM" id="SSF52777">
    <property type="entry name" value="CoA-dependent acyltransferases"/>
    <property type="match status" value="2"/>
</dbReference>
<keyword evidence="10" id="KW-0496">Mitochondrion</keyword>
<feature type="compositionally biased region" description="Polar residues" evidence="19">
    <location>
        <begin position="1"/>
        <end position="24"/>
    </location>
</feature>
<evidence type="ECO:0000256" key="18">
    <source>
        <dbReference type="PIRSR" id="PIRSR600542-1"/>
    </source>
</evidence>
<dbReference type="GO" id="GO:0004092">
    <property type="term" value="F:carnitine O-acetyltransferase activity"/>
    <property type="evidence" value="ECO:0007669"/>
    <property type="project" value="UniProtKB-EC"/>
</dbReference>
<keyword evidence="7" id="KW-0276">Fatty acid metabolism</keyword>
<dbReference type="KEGG" id="kpin:30168416"/>
<dbReference type="Gene3D" id="3.30.559.70">
    <property type="entry name" value="Choline/Carnitine o-acyltransferase, domain 2"/>
    <property type="match status" value="1"/>
</dbReference>
<keyword evidence="5" id="KW-0808">Transferase</keyword>
<comment type="similarity">
    <text evidence="3">Belongs to the carnitine/choline acetyltransferase family.</text>
</comment>
<keyword evidence="6" id="KW-0999">Mitochondrion inner membrane</keyword>
<gene>
    <name evidence="21" type="ORF">I206_00047</name>
    <name evidence="22" type="ORF">I206_101276</name>
</gene>
<keyword evidence="8" id="KW-0809">Transit peptide</keyword>
<evidence type="ECO:0000313" key="23">
    <source>
        <dbReference type="Proteomes" id="UP000094020"/>
    </source>
</evidence>
<evidence type="ECO:0000256" key="10">
    <source>
        <dbReference type="ARBA" id="ARBA00023128"/>
    </source>
</evidence>
<name>A0A1B9IBG1_9TREE</name>
<dbReference type="InterPro" id="IPR042231">
    <property type="entry name" value="Cho/carn_acyl_trans_2"/>
</dbReference>
<reference evidence="22" key="4">
    <citation type="submission" date="2024-02" db="EMBL/GenBank/DDBJ databases">
        <title>Comparative genomics of Cryptococcus and Kwoniella reveals pathogenesis evolution and contrasting modes of karyotype evolution via chromosome fusion or intercentromeric recombination.</title>
        <authorList>
            <person name="Coelho M.A."/>
            <person name="David-Palma M."/>
            <person name="Shea T."/>
            <person name="Bowers K."/>
            <person name="McGinley-Smith S."/>
            <person name="Mohammad A.W."/>
            <person name="Gnirke A."/>
            <person name="Yurkov A.M."/>
            <person name="Nowrousian M."/>
            <person name="Sun S."/>
            <person name="Cuomo C.A."/>
            <person name="Heitman J."/>
        </authorList>
    </citation>
    <scope>NUCLEOTIDE SEQUENCE</scope>
    <source>
        <strain evidence="22">CBS 10737</strain>
    </source>
</reference>
<evidence type="ECO:0000259" key="20">
    <source>
        <dbReference type="Pfam" id="PF00755"/>
    </source>
</evidence>
<feature type="domain" description="Choline/carnitine acyltransferase" evidence="20">
    <location>
        <begin position="37"/>
        <end position="600"/>
    </location>
</feature>
<reference evidence="21" key="3">
    <citation type="submission" date="2016-07" db="EMBL/GenBank/DDBJ databases">
        <title>Evolution of pathogenesis and genome organization in the Tremellales.</title>
        <authorList>
            <person name="Cuomo C."/>
            <person name="Litvintseva A."/>
            <person name="Heitman J."/>
            <person name="Chen Y."/>
            <person name="Sun S."/>
            <person name="Springer D."/>
            <person name="Dromer F."/>
            <person name="Young S."/>
            <person name="Zeng Q."/>
            <person name="Chapman S."/>
            <person name="Gujja S."/>
            <person name="Saif S."/>
            <person name="Birren B."/>
        </authorList>
    </citation>
    <scope>NUCLEOTIDE SEQUENCE</scope>
    <source>
        <strain evidence="21">CBS 10737</strain>
    </source>
</reference>
<organism evidence="21">
    <name type="scientific">Kwoniella pini CBS 10737</name>
    <dbReference type="NCBI Taxonomy" id="1296096"/>
    <lineage>
        <taxon>Eukaryota</taxon>
        <taxon>Fungi</taxon>
        <taxon>Dikarya</taxon>
        <taxon>Basidiomycota</taxon>
        <taxon>Agaricomycotina</taxon>
        <taxon>Tremellomycetes</taxon>
        <taxon>Tremellales</taxon>
        <taxon>Cryptococcaceae</taxon>
        <taxon>Kwoniella</taxon>
    </lineage>
</organism>
<protein>
    <recommendedName>
        <fullName evidence="17">Carnitine O-acetyltransferase, mitochondrial</fullName>
        <ecNumber evidence="16">2.3.1.7</ecNumber>
    </recommendedName>
</protein>
<evidence type="ECO:0000256" key="13">
    <source>
        <dbReference type="ARBA" id="ARBA00023315"/>
    </source>
</evidence>
<dbReference type="GO" id="GO:0006631">
    <property type="term" value="P:fatty acid metabolic process"/>
    <property type="evidence" value="ECO:0007669"/>
    <property type="project" value="UniProtKB-KW"/>
</dbReference>
<sequence length="620" mass="69887">MSSPISKRPLTTSPTPKSESQSSVKPLYASQGDLPHLPIPTLNSTFHKYLETLQPLLSKEAYSRNEKFVKQFLNDDFSKVLQKRLEDRAAQKDSWLSEWWNEVAYMGYRGRIIPDVSYFYIHKRGLGNGQSQEERAAELVRATVEFKKLVDSEILEPEKVKGQALCMNSYQYLFNAVRTPTKPSDVPTNHGAQNHHIVVLRKNRYYKVDTQGRSKSELVDAFKEIKDLADQQGEGSGVGILTVDNRDVWTEARDHLVNLSPNNKSSIDAIDSAILLVCLDDGPAPSTEDARAWSLWAGGHDRSPKDKGSNRWFDKHQIIVDSNGETGFNGEHSMLDGTPTLRLNEFMLGSLQAGKIPLELPENEKAKTPMPKVEELDFELDDKLKSIVAKSKQGFGEEMKLQDLKMVNFEGYGKELIKTHKISPDGWVQMVKQLAFTRLFGRPGITYESCQTRKYLLGRTEVIRSASNESKAFAESMFSDSATDSERESNLRKAVERHIQYSVWASQGQGVDRHIFGLKKLVKTDEGEKIPEVFTDEDGLRSGHWELSTSQLSSKFLDGWGYGEVVPDGYGLSYSILDNKITWCITTKNNDAEKFGKALCEAAEEIKVVLERNKKASSKL</sequence>
<accession>A0A1B9IBG1</accession>
<keyword evidence="9" id="KW-0443">Lipid metabolism</keyword>
<feature type="region of interest" description="Disordered" evidence="19">
    <location>
        <begin position="1"/>
        <end position="29"/>
    </location>
</feature>
<dbReference type="InterPro" id="IPR000542">
    <property type="entry name" value="Carn_acyl_trans"/>
</dbReference>
<dbReference type="PANTHER" id="PTHR22589">
    <property type="entry name" value="CARNITINE O-ACYLTRANSFERASE"/>
    <property type="match status" value="1"/>
</dbReference>
<reference evidence="21" key="1">
    <citation type="submission" date="2013-07" db="EMBL/GenBank/DDBJ databases">
        <title>The Genome Sequence of Cryptococcus pinus CBS10737.</title>
        <authorList>
            <consortium name="The Broad Institute Genome Sequencing Platform"/>
            <person name="Cuomo C."/>
            <person name="Litvintseva A."/>
            <person name="Chen Y."/>
            <person name="Heitman J."/>
            <person name="Sun S."/>
            <person name="Springer D."/>
            <person name="Dromer F."/>
            <person name="Young S.K."/>
            <person name="Zeng Q."/>
            <person name="Gargeya S."/>
            <person name="Fitzgerald M."/>
            <person name="Abouelleil A."/>
            <person name="Alvarado L."/>
            <person name="Berlin A.M."/>
            <person name="Chapman S.B."/>
            <person name="Dewar J."/>
            <person name="Goldberg J."/>
            <person name="Griggs A."/>
            <person name="Gujja S."/>
            <person name="Hansen M."/>
            <person name="Howarth C."/>
            <person name="Imamovic A."/>
            <person name="Larimer J."/>
            <person name="McCowan C."/>
            <person name="Murphy C."/>
            <person name="Pearson M."/>
            <person name="Priest M."/>
            <person name="Roberts A."/>
            <person name="Saif S."/>
            <person name="Shea T."/>
            <person name="Sykes S."/>
            <person name="Wortman J."/>
            <person name="Nusbaum C."/>
            <person name="Birren B."/>
        </authorList>
    </citation>
    <scope>NUCLEOTIDE SEQUENCE [LARGE SCALE GENOMIC DNA]</scope>
    <source>
        <strain evidence="21">CBS 10737</strain>
    </source>
</reference>
<dbReference type="Pfam" id="PF00755">
    <property type="entry name" value="Carn_acyltransf"/>
    <property type="match status" value="1"/>
</dbReference>
<evidence type="ECO:0000256" key="15">
    <source>
        <dbReference type="ARBA" id="ARBA00053195"/>
    </source>
</evidence>
<comment type="function">
    <text evidence="15">Carnitine acetylase is specific for short chain fatty acids. Carnitine acetylase seems to affect the flux through the pyruvate dehydrogenase complex. It may be involved as well in the transport of acetyl-CoA into mitochondria.</text>
</comment>
<comment type="subcellular location">
    <subcellularLocation>
        <location evidence="2">Mitochondrion inner membrane</location>
        <topology evidence="2">Peripheral membrane protein</topology>
        <orientation evidence="2">Matrix side</orientation>
    </subcellularLocation>
    <subcellularLocation>
        <location evidence="1">Peroxisome</location>
    </subcellularLocation>
</comment>
<evidence type="ECO:0000256" key="7">
    <source>
        <dbReference type="ARBA" id="ARBA00022832"/>
    </source>
</evidence>
<dbReference type="InterPro" id="IPR039551">
    <property type="entry name" value="Cho/carn_acyl_trans"/>
</dbReference>
<evidence type="ECO:0000256" key="9">
    <source>
        <dbReference type="ARBA" id="ARBA00023098"/>
    </source>
</evidence>
<dbReference type="OrthoDB" id="240216at2759"/>